<proteinExistence type="predicted"/>
<feature type="transmembrane region" description="Helical" evidence="5">
    <location>
        <begin position="119"/>
        <end position="139"/>
    </location>
</feature>
<feature type="transmembrane region" description="Helical" evidence="5">
    <location>
        <begin position="379"/>
        <end position="400"/>
    </location>
</feature>
<dbReference type="FunFam" id="1.20.1250.20:FF:000532">
    <property type="entry name" value="SLC (SoLute Carrier) homolog"/>
    <property type="match status" value="1"/>
</dbReference>
<dbReference type="InterPro" id="IPR050382">
    <property type="entry name" value="MFS_Na/Anion_cotransporter"/>
</dbReference>
<dbReference type="PANTHER" id="PTHR11662:SF405">
    <property type="entry name" value="PROTEIN CBG12249"/>
    <property type="match status" value="1"/>
</dbReference>
<dbReference type="GO" id="GO:0022857">
    <property type="term" value="F:transmembrane transporter activity"/>
    <property type="evidence" value="ECO:0007669"/>
    <property type="project" value="InterPro"/>
</dbReference>
<feature type="transmembrane region" description="Helical" evidence="5">
    <location>
        <begin position="151"/>
        <end position="169"/>
    </location>
</feature>
<feature type="transmembrane region" description="Helical" evidence="5">
    <location>
        <begin position="92"/>
        <end position="112"/>
    </location>
</feature>
<dbReference type="EMBL" id="JAUCMV010000004">
    <property type="protein sequence ID" value="KAK0405399.1"/>
    <property type="molecule type" value="Genomic_DNA"/>
</dbReference>
<evidence type="ECO:0000256" key="5">
    <source>
        <dbReference type="SAM" id="Phobius"/>
    </source>
</evidence>
<dbReference type="Gene3D" id="1.20.1250.20">
    <property type="entry name" value="MFS general substrate transporter like domains"/>
    <property type="match status" value="2"/>
</dbReference>
<feature type="domain" description="Major facilitator superfamily (MFS) profile" evidence="6">
    <location>
        <begin position="19"/>
        <end position="471"/>
    </location>
</feature>
<feature type="transmembrane region" description="Helical" evidence="5">
    <location>
        <begin position="278"/>
        <end position="299"/>
    </location>
</feature>
<keyword evidence="3 5" id="KW-1133">Transmembrane helix</keyword>
<comment type="caution">
    <text evidence="7">The sequence shown here is derived from an EMBL/GenBank/DDBJ whole genome shotgun (WGS) entry which is preliminary data.</text>
</comment>
<feature type="transmembrane region" description="Helical" evidence="5">
    <location>
        <begin position="412"/>
        <end position="433"/>
    </location>
</feature>
<feature type="transmembrane region" description="Helical" evidence="5">
    <location>
        <begin position="311"/>
        <end position="332"/>
    </location>
</feature>
<dbReference type="SUPFAM" id="SSF103473">
    <property type="entry name" value="MFS general substrate transporter"/>
    <property type="match status" value="1"/>
</dbReference>
<name>A0AA39HIN4_9BILA</name>
<evidence type="ECO:0000256" key="2">
    <source>
        <dbReference type="ARBA" id="ARBA00022692"/>
    </source>
</evidence>
<feature type="transmembrane region" description="Helical" evidence="5">
    <location>
        <begin position="445"/>
        <end position="466"/>
    </location>
</feature>
<feature type="transmembrane region" description="Helical" evidence="5">
    <location>
        <begin position="353"/>
        <end position="373"/>
    </location>
</feature>
<evidence type="ECO:0000256" key="3">
    <source>
        <dbReference type="ARBA" id="ARBA00022989"/>
    </source>
</evidence>
<evidence type="ECO:0000256" key="1">
    <source>
        <dbReference type="ARBA" id="ARBA00004141"/>
    </source>
</evidence>
<dbReference type="GO" id="GO:0016020">
    <property type="term" value="C:membrane"/>
    <property type="evidence" value="ECO:0007669"/>
    <property type="project" value="UniProtKB-SubCell"/>
</dbReference>
<keyword evidence="8" id="KW-1185">Reference proteome</keyword>
<comment type="subcellular location">
    <subcellularLocation>
        <location evidence="1">Membrane</location>
        <topology evidence="1">Multi-pass membrane protein</topology>
    </subcellularLocation>
</comment>
<dbReference type="GO" id="GO:0006820">
    <property type="term" value="P:monoatomic anion transport"/>
    <property type="evidence" value="ECO:0007669"/>
    <property type="project" value="TreeGrafter"/>
</dbReference>
<dbReference type="InterPro" id="IPR011701">
    <property type="entry name" value="MFS"/>
</dbReference>
<evidence type="ECO:0000313" key="8">
    <source>
        <dbReference type="Proteomes" id="UP001175271"/>
    </source>
</evidence>
<evidence type="ECO:0000256" key="4">
    <source>
        <dbReference type="ARBA" id="ARBA00023136"/>
    </source>
</evidence>
<organism evidence="7 8">
    <name type="scientific">Steinernema hermaphroditum</name>
    <dbReference type="NCBI Taxonomy" id="289476"/>
    <lineage>
        <taxon>Eukaryota</taxon>
        <taxon>Metazoa</taxon>
        <taxon>Ecdysozoa</taxon>
        <taxon>Nematoda</taxon>
        <taxon>Chromadorea</taxon>
        <taxon>Rhabditida</taxon>
        <taxon>Tylenchina</taxon>
        <taxon>Panagrolaimomorpha</taxon>
        <taxon>Strongyloidoidea</taxon>
        <taxon>Steinernematidae</taxon>
        <taxon>Steinernema</taxon>
    </lineage>
</organism>
<accession>A0AA39HIN4</accession>
<feature type="transmembrane region" description="Helical" evidence="5">
    <location>
        <begin position="214"/>
        <end position="232"/>
    </location>
</feature>
<sequence length="476" mass="51946">MTDPDRIPSLFSPFSVRLWILLLCLGAFTLCVSMKQSLGMAMVCMVNNSAYDGSPSGNESKHFCPFSERPKERESVQDYQGTFLWSPAMQSLLFSALAYGSLVTTIPAGMLVDRLNQKTILACTVGVYSLMTLLAPLSADLGYFLFLANRFLVGFAESFVFSGMAALGSRWFPPSERSTTVGIYTSGSSIAGILNGAVAPVFCKQKLLGGWPLIYYFYGVLGLLWMVLWHVVSSHKPESNRWISEAEKEYLLKEIGHTSQPRPKKSIPWRKAMRSKPLWAVVFAWFSFGSFVAIHHSILPSYFRDVLDLPLTTNGFFMMSVFGAQLVSKVLCGMVSDFIRAKGLLNESGSCKFFQTVSSFGSAIPFLALVAFVDCRNPFVGLLIILIHCLCLTAISAGFISSLISIAPNYSGTLTAICSIAGMAGNAFSPGLFGIAAKYFPGTEYTVTMVSAALISVFAGVFFVLFGSAKEQSWAK</sequence>
<evidence type="ECO:0000313" key="7">
    <source>
        <dbReference type="EMBL" id="KAK0405399.1"/>
    </source>
</evidence>
<keyword evidence="4 5" id="KW-0472">Membrane</keyword>
<evidence type="ECO:0000259" key="6">
    <source>
        <dbReference type="PROSITE" id="PS50850"/>
    </source>
</evidence>
<dbReference type="PANTHER" id="PTHR11662">
    <property type="entry name" value="SOLUTE CARRIER FAMILY 17"/>
    <property type="match status" value="1"/>
</dbReference>
<dbReference type="InterPro" id="IPR020846">
    <property type="entry name" value="MFS_dom"/>
</dbReference>
<feature type="transmembrane region" description="Helical" evidence="5">
    <location>
        <begin position="181"/>
        <end position="202"/>
    </location>
</feature>
<dbReference type="Proteomes" id="UP001175271">
    <property type="component" value="Unassembled WGS sequence"/>
</dbReference>
<dbReference type="InterPro" id="IPR036259">
    <property type="entry name" value="MFS_trans_sf"/>
</dbReference>
<dbReference type="AlphaFoldDB" id="A0AA39HIN4"/>
<dbReference type="PROSITE" id="PS50850">
    <property type="entry name" value="MFS"/>
    <property type="match status" value="1"/>
</dbReference>
<dbReference type="Pfam" id="PF07690">
    <property type="entry name" value="MFS_1"/>
    <property type="match status" value="1"/>
</dbReference>
<protein>
    <recommendedName>
        <fullName evidence="6">Major facilitator superfamily (MFS) profile domain-containing protein</fullName>
    </recommendedName>
</protein>
<gene>
    <name evidence="7" type="ORF">QR680_017971</name>
</gene>
<reference evidence="7" key="1">
    <citation type="submission" date="2023-06" db="EMBL/GenBank/DDBJ databases">
        <title>Genomic analysis of the entomopathogenic nematode Steinernema hermaphroditum.</title>
        <authorList>
            <person name="Schwarz E.M."/>
            <person name="Heppert J.K."/>
            <person name="Baniya A."/>
            <person name="Schwartz H.T."/>
            <person name="Tan C.-H."/>
            <person name="Antoshechkin I."/>
            <person name="Sternberg P.W."/>
            <person name="Goodrich-Blair H."/>
            <person name="Dillman A.R."/>
        </authorList>
    </citation>
    <scope>NUCLEOTIDE SEQUENCE</scope>
    <source>
        <strain evidence="7">PS9179</strain>
        <tissue evidence="7">Whole animal</tissue>
    </source>
</reference>
<keyword evidence="2 5" id="KW-0812">Transmembrane</keyword>